<dbReference type="Pfam" id="PF02234">
    <property type="entry name" value="CDI"/>
    <property type="match status" value="1"/>
</dbReference>
<dbReference type="FunCoup" id="A0A1Y3BX29">
    <property type="interactions" value="321"/>
</dbReference>
<keyword evidence="4" id="KW-0131">Cell cycle</keyword>
<evidence type="ECO:0000256" key="2">
    <source>
        <dbReference type="ARBA" id="ARBA00010274"/>
    </source>
</evidence>
<sequence length="194" mass="21780">MGKYMRKPKFTSNTIAVLDVSLGVRTRAKTLALQKLQALNSSAATPPSPATVTEQHTESCYLQLRSRRLEKPLAQRLTCCRQRNPNPSGVNSSCSVGSGPVETRVKGGGENNLDFDGRERSTRESTPCSSIKDFNVISTPSNSITRSIPLAREIEEFFAVHEQEQLRRFADKYNFDFVDEKPLEGCYEWVKVEF</sequence>
<dbReference type="EMBL" id="KZ113352">
    <property type="protein sequence ID" value="OTF84677.1"/>
    <property type="molecule type" value="Genomic_DNA"/>
</dbReference>
<dbReference type="InterPro" id="IPR044898">
    <property type="entry name" value="CDI_dom_sf"/>
</dbReference>
<reference evidence="8" key="1">
    <citation type="submission" date="2017-02" db="EMBL/GenBank/DDBJ databases">
        <title>Sunflower complete genome.</title>
        <authorList>
            <person name="Langlade N."/>
            <person name="Munos S."/>
        </authorList>
    </citation>
    <scope>NUCLEOTIDE SEQUENCE [LARGE SCALE GENOMIC DNA]</scope>
    <source>
        <tissue evidence="8">Leaves</tissue>
    </source>
</reference>
<dbReference type="OMA" id="TSVCRFI"/>
<feature type="domain" description="Cyclin-dependent kinase inhibitor" evidence="7">
    <location>
        <begin position="151"/>
        <end position="192"/>
    </location>
</feature>
<gene>
    <name evidence="8" type="primary">KRP4</name>
    <name evidence="8" type="ORF">HannXRQ_Chr00c0028g0571151</name>
</gene>
<dbReference type="AlphaFoldDB" id="A0A1Y3BX29"/>
<proteinExistence type="inferred from homology"/>
<feature type="region of interest" description="Disordered" evidence="6">
    <location>
        <begin position="86"/>
        <end position="127"/>
    </location>
</feature>
<comment type="similarity">
    <text evidence="2 5">Belongs to the CDI family. ICK/KRP subfamily.</text>
</comment>
<dbReference type="GO" id="GO:0004861">
    <property type="term" value="F:cyclin-dependent protein serine/threonine kinase inhibitor activity"/>
    <property type="evidence" value="ECO:0007669"/>
    <property type="project" value="UniProtKB-UniRule"/>
</dbReference>
<protein>
    <recommendedName>
        <fullName evidence="5">Cyclin-dependent kinase inhibitor</fullName>
    </recommendedName>
</protein>
<dbReference type="OrthoDB" id="6373236at2759"/>
<evidence type="ECO:0000256" key="3">
    <source>
        <dbReference type="ARBA" id="ARBA00023013"/>
    </source>
</evidence>
<evidence type="ECO:0000256" key="6">
    <source>
        <dbReference type="SAM" id="MobiDB-lite"/>
    </source>
</evidence>
<evidence type="ECO:0000256" key="5">
    <source>
        <dbReference type="PIRNR" id="PIRNR017811"/>
    </source>
</evidence>
<dbReference type="PIRSF" id="PIRSF017811">
    <property type="entry name" value="CDK_inhib_pln"/>
    <property type="match status" value="1"/>
</dbReference>
<dbReference type="InterPro" id="IPR003175">
    <property type="entry name" value="CDI_dom"/>
</dbReference>
<comment type="subcellular location">
    <subcellularLocation>
        <location evidence="1">Nucleus</location>
        <location evidence="1">Nucleoplasm</location>
    </subcellularLocation>
</comment>
<organism evidence="8">
    <name type="scientific">Helianthus annuus</name>
    <name type="common">Common sunflower</name>
    <dbReference type="NCBI Taxonomy" id="4232"/>
    <lineage>
        <taxon>Eukaryota</taxon>
        <taxon>Viridiplantae</taxon>
        <taxon>Streptophyta</taxon>
        <taxon>Embryophyta</taxon>
        <taxon>Tracheophyta</taxon>
        <taxon>Spermatophyta</taxon>
        <taxon>Magnoliopsida</taxon>
        <taxon>eudicotyledons</taxon>
        <taxon>Gunneridae</taxon>
        <taxon>Pentapetalae</taxon>
        <taxon>asterids</taxon>
        <taxon>campanulids</taxon>
        <taxon>Asterales</taxon>
        <taxon>Asteraceae</taxon>
        <taxon>Asteroideae</taxon>
        <taxon>Heliantheae alliance</taxon>
        <taxon>Heliantheae</taxon>
        <taxon>Helianthus</taxon>
    </lineage>
</organism>
<dbReference type="InParanoid" id="A0A1Y3BX29"/>
<name>A0A1Y3BX29_HELAN</name>
<dbReference type="PANTHER" id="PTHR46776">
    <property type="entry name" value="CYCLIN-DEPENDENT KINASE INHIBITOR 4-RELATED"/>
    <property type="match status" value="1"/>
</dbReference>
<dbReference type="InterPro" id="IPR044275">
    <property type="entry name" value="KRP"/>
</dbReference>
<dbReference type="GO" id="GO:0005654">
    <property type="term" value="C:nucleoplasm"/>
    <property type="evidence" value="ECO:0007669"/>
    <property type="project" value="UniProtKB-SubCell"/>
</dbReference>
<dbReference type="STRING" id="4232.A0A1Y3BX29"/>
<evidence type="ECO:0000256" key="4">
    <source>
        <dbReference type="ARBA" id="ARBA00023306"/>
    </source>
</evidence>
<dbReference type="GO" id="GO:0051726">
    <property type="term" value="P:regulation of cell cycle"/>
    <property type="evidence" value="ECO:0007669"/>
    <property type="project" value="InterPro"/>
</dbReference>
<evidence type="ECO:0000259" key="7">
    <source>
        <dbReference type="Pfam" id="PF02234"/>
    </source>
</evidence>
<feature type="compositionally biased region" description="Low complexity" evidence="6">
    <location>
        <begin position="86"/>
        <end position="101"/>
    </location>
</feature>
<keyword evidence="3 5" id="KW-0649">Protein kinase inhibitor</keyword>
<evidence type="ECO:0000313" key="8">
    <source>
        <dbReference type="EMBL" id="OTF84677.1"/>
    </source>
</evidence>
<evidence type="ECO:0000256" key="1">
    <source>
        <dbReference type="ARBA" id="ARBA00004642"/>
    </source>
</evidence>
<dbReference type="Gene3D" id="4.10.365.10">
    <property type="entry name" value="p27"/>
    <property type="match status" value="1"/>
</dbReference>
<accession>A0A1Y3BX29</accession>